<comment type="similarity">
    <text evidence="6">Belongs to the methyl-accepting chemotaxis (MCP) protein family.</text>
</comment>
<evidence type="ECO:0000259" key="9">
    <source>
        <dbReference type="PROSITE" id="PS50111"/>
    </source>
</evidence>
<dbReference type="Gene3D" id="1.10.287.950">
    <property type="entry name" value="Methyl-accepting chemotaxis protein"/>
    <property type="match status" value="1"/>
</dbReference>
<evidence type="ECO:0000256" key="6">
    <source>
        <dbReference type="ARBA" id="ARBA00029447"/>
    </source>
</evidence>
<evidence type="ECO:0000256" key="7">
    <source>
        <dbReference type="PROSITE-ProRule" id="PRU00284"/>
    </source>
</evidence>
<reference evidence="11 12" key="1">
    <citation type="submission" date="2022-01" db="EMBL/GenBank/DDBJ databases">
        <title>Paraglaciecola sp. G1-23.</title>
        <authorList>
            <person name="Jin M.S."/>
            <person name="Han D.M."/>
            <person name="Kim H.M."/>
            <person name="Jeon C.O."/>
        </authorList>
    </citation>
    <scope>NUCLEOTIDE SEQUENCE [LARGE SCALE GENOMIC DNA]</scope>
    <source>
        <strain evidence="11 12">G1-23</strain>
    </source>
</reference>
<dbReference type="SMART" id="SM00304">
    <property type="entry name" value="HAMP"/>
    <property type="match status" value="1"/>
</dbReference>
<evidence type="ECO:0000256" key="8">
    <source>
        <dbReference type="SAM" id="Phobius"/>
    </source>
</evidence>
<evidence type="ECO:0000256" key="5">
    <source>
        <dbReference type="ARBA" id="ARBA00023224"/>
    </source>
</evidence>
<evidence type="ECO:0000256" key="4">
    <source>
        <dbReference type="ARBA" id="ARBA00023136"/>
    </source>
</evidence>
<gene>
    <name evidence="11" type="ORF">L0668_17280</name>
</gene>
<feature type="domain" description="Methyl-accepting transducer" evidence="9">
    <location>
        <begin position="337"/>
        <end position="573"/>
    </location>
</feature>
<keyword evidence="4 8" id="KW-0472">Membrane</keyword>
<comment type="subcellular location">
    <subcellularLocation>
        <location evidence="1">Membrane</location>
        <topology evidence="1">Multi-pass membrane protein</topology>
    </subcellularLocation>
</comment>
<dbReference type="InterPro" id="IPR003660">
    <property type="entry name" value="HAMP_dom"/>
</dbReference>
<keyword evidence="12" id="KW-1185">Reference proteome</keyword>
<dbReference type="Pfam" id="PF00015">
    <property type="entry name" value="MCPsignal"/>
    <property type="match status" value="1"/>
</dbReference>
<organism evidence="11 12">
    <name type="scientific">Paraglaciecola algarum</name>
    <dbReference type="NCBI Taxonomy" id="3050085"/>
    <lineage>
        <taxon>Bacteria</taxon>
        <taxon>Pseudomonadati</taxon>
        <taxon>Pseudomonadota</taxon>
        <taxon>Gammaproteobacteria</taxon>
        <taxon>Alteromonadales</taxon>
        <taxon>Alteromonadaceae</taxon>
        <taxon>Paraglaciecola</taxon>
    </lineage>
</organism>
<evidence type="ECO:0000313" key="12">
    <source>
        <dbReference type="Proteomes" id="UP001521137"/>
    </source>
</evidence>
<evidence type="ECO:0000256" key="2">
    <source>
        <dbReference type="ARBA" id="ARBA00022692"/>
    </source>
</evidence>
<dbReference type="EMBL" id="JAKGAS010000012">
    <property type="protein sequence ID" value="MCF2949875.1"/>
    <property type="molecule type" value="Genomic_DNA"/>
</dbReference>
<evidence type="ECO:0000256" key="3">
    <source>
        <dbReference type="ARBA" id="ARBA00022989"/>
    </source>
</evidence>
<evidence type="ECO:0000256" key="1">
    <source>
        <dbReference type="ARBA" id="ARBA00004141"/>
    </source>
</evidence>
<dbReference type="SMART" id="SM00283">
    <property type="entry name" value="MA"/>
    <property type="match status" value="1"/>
</dbReference>
<protein>
    <submittedName>
        <fullName evidence="11">Methyl-accepting chemotaxis protein</fullName>
    </submittedName>
</protein>
<keyword evidence="2 8" id="KW-0812">Transmembrane</keyword>
<dbReference type="PROSITE" id="PS50885">
    <property type="entry name" value="HAMP"/>
    <property type="match status" value="1"/>
</dbReference>
<sequence length="612" mass="66941">MIFLQYEYGEDIRFTKKEQSGLRFIEIAQNDLLDLASEIISGKDKSVLTSRLNDQKIPISQQLAPTVSKTLGVYLNGGSSQNPAVNYLRLSELMQTIADYSNLELDLALDTSYLVTTLVKRLPALQFQIAETINLARQVTKEGSFTPETYIALSNANEKLPLIIKQTSASLAVSTNANKVIDKKLMVLWSNLERDLNKLKQLIKNKILEPDDILVEESEILSQGNSLNKAITAFSSAVTPVLSDLLQMRIDDANFKNKIISSVSVLAVLIAIYLFIGMYQSVIQNIQRVTMGVHCVADGDLTSRVEVIGKDEMRTIADDMNFMTANLQKLVERIDQATDTLSHSAHSLKKVTETTIIGVDEQKSGTQGIVSSMGEMTTAAAAVDQNSELASNAAVDADEEAQQGIVLVTELQSVMREMQDESSRSQEALERLVKDSKDIGQVSSAINDIAEQTNLLALNAAIEAARAGEQGRGFAVVADEVRTLAKRTQDQTSQIHEIITNIQQATQDTKNSMEQSREQMNLSVQEASTVGDALQRISQVITTINDMSSEISKSASEQSNVTNQVAKRVEDIALISESTLIGAKNTGDSADSLLTVVQTLRAELAYLQKGRS</sequence>
<evidence type="ECO:0000313" key="11">
    <source>
        <dbReference type="EMBL" id="MCF2949875.1"/>
    </source>
</evidence>
<dbReference type="InterPro" id="IPR004089">
    <property type="entry name" value="MCPsignal_dom"/>
</dbReference>
<name>A0ABS9DC17_9ALTE</name>
<dbReference type="CDD" id="cd11386">
    <property type="entry name" value="MCP_signal"/>
    <property type="match status" value="1"/>
</dbReference>
<dbReference type="Pfam" id="PF00672">
    <property type="entry name" value="HAMP"/>
    <property type="match status" value="1"/>
</dbReference>
<accession>A0ABS9DC17</accession>
<proteinExistence type="inferred from homology"/>
<dbReference type="RefSeq" id="WP_235313979.1">
    <property type="nucleotide sequence ID" value="NZ_JAKGAS010000012.1"/>
</dbReference>
<dbReference type="PROSITE" id="PS50111">
    <property type="entry name" value="CHEMOTAXIS_TRANSDUC_2"/>
    <property type="match status" value="1"/>
</dbReference>
<evidence type="ECO:0000259" key="10">
    <source>
        <dbReference type="PROSITE" id="PS50885"/>
    </source>
</evidence>
<dbReference type="CDD" id="cd06225">
    <property type="entry name" value="HAMP"/>
    <property type="match status" value="1"/>
</dbReference>
<feature type="domain" description="HAMP" evidence="10">
    <location>
        <begin position="280"/>
        <end position="332"/>
    </location>
</feature>
<feature type="transmembrane region" description="Helical" evidence="8">
    <location>
        <begin position="259"/>
        <end position="279"/>
    </location>
</feature>
<keyword evidence="5 7" id="KW-0807">Transducer</keyword>
<dbReference type="SUPFAM" id="SSF58104">
    <property type="entry name" value="Methyl-accepting chemotaxis protein (MCP) signaling domain"/>
    <property type="match status" value="1"/>
</dbReference>
<dbReference type="PANTHER" id="PTHR32089:SF119">
    <property type="entry name" value="METHYL-ACCEPTING CHEMOTAXIS PROTEIN CTPL"/>
    <property type="match status" value="1"/>
</dbReference>
<dbReference type="PANTHER" id="PTHR32089">
    <property type="entry name" value="METHYL-ACCEPTING CHEMOTAXIS PROTEIN MCPB"/>
    <property type="match status" value="1"/>
</dbReference>
<keyword evidence="3 8" id="KW-1133">Transmembrane helix</keyword>
<comment type="caution">
    <text evidence="11">The sequence shown here is derived from an EMBL/GenBank/DDBJ whole genome shotgun (WGS) entry which is preliminary data.</text>
</comment>
<dbReference type="Proteomes" id="UP001521137">
    <property type="component" value="Unassembled WGS sequence"/>
</dbReference>